<reference evidence="2" key="2">
    <citation type="submission" date="2020-11" db="EMBL/GenBank/DDBJ databases">
        <authorList>
            <person name="McCartney M.A."/>
            <person name="Auch B."/>
            <person name="Kono T."/>
            <person name="Mallez S."/>
            <person name="Becker A."/>
            <person name="Gohl D.M."/>
            <person name="Silverstein K.A.T."/>
            <person name="Koren S."/>
            <person name="Bechman K.B."/>
            <person name="Herman A."/>
            <person name="Abrahante J.E."/>
            <person name="Garbe J."/>
        </authorList>
    </citation>
    <scope>NUCLEOTIDE SEQUENCE</scope>
    <source>
        <strain evidence="2">Duluth1</strain>
        <tissue evidence="2">Whole animal</tissue>
    </source>
</reference>
<keyword evidence="1" id="KW-0175">Coiled coil</keyword>
<accession>A0A9D4JH04</accession>
<protein>
    <submittedName>
        <fullName evidence="2">Uncharacterized protein</fullName>
    </submittedName>
</protein>
<keyword evidence="3" id="KW-1185">Reference proteome</keyword>
<comment type="caution">
    <text evidence="2">The sequence shown here is derived from an EMBL/GenBank/DDBJ whole genome shotgun (WGS) entry which is preliminary data.</text>
</comment>
<sequence length="126" mass="14550">MVNCLSATGACEGRSTKAREETIKEKQQFLDNEIENNAEQEKRISIAERTAARIRSDYQEAETQRVQFHDEVCSRHYSCSMSLVLGKLGFMHVCYMSFQISLCSMRGLIRDNTVCFNWILSEKRLV</sequence>
<evidence type="ECO:0000313" key="2">
    <source>
        <dbReference type="EMBL" id="KAH3812376.1"/>
    </source>
</evidence>
<reference evidence="2" key="1">
    <citation type="journal article" date="2019" name="bioRxiv">
        <title>The Genome of the Zebra Mussel, Dreissena polymorpha: A Resource for Invasive Species Research.</title>
        <authorList>
            <person name="McCartney M.A."/>
            <person name="Auch B."/>
            <person name="Kono T."/>
            <person name="Mallez S."/>
            <person name="Zhang Y."/>
            <person name="Obille A."/>
            <person name="Becker A."/>
            <person name="Abrahante J.E."/>
            <person name="Garbe J."/>
            <person name="Badalamenti J.P."/>
            <person name="Herman A."/>
            <person name="Mangelson H."/>
            <person name="Liachko I."/>
            <person name="Sullivan S."/>
            <person name="Sone E.D."/>
            <person name="Koren S."/>
            <person name="Silverstein K.A.T."/>
            <person name="Beckman K.B."/>
            <person name="Gohl D.M."/>
        </authorList>
    </citation>
    <scope>NUCLEOTIDE SEQUENCE</scope>
    <source>
        <strain evidence="2">Duluth1</strain>
        <tissue evidence="2">Whole animal</tissue>
    </source>
</reference>
<organism evidence="2 3">
    <name type="scientific">Dreissena polymorpha</name>
    <name type="common">Zebra mussel</name>
    <name type="synonym">Mytilus polymorpha</name>
    <dbReference type="NCBI Taxonomy" id="45954"/>
    <lineage>
        <taxon>Eukaryota</taxon>
        <taxon>Metazoa</taxon>
        <taxon>Spiralia</taxon>
        <taxon>Lophotrochozoa</taxon>
        <taxon>Mollusca</taxon>
        <taxon>Bivalvia</taxon>
        <taxon>Autobranchia</taxon>
        <taxon>Heteroconchia</taxon>
        <taxon>Euheterodonta</taxon>
        <taxon>Imparidentia</taxon>
        <taxon>Neoheterodontei</taxon>
        <taxon>Myida</taxon>
        <taxon>Dreissenoidea</taxon>
        <taxon>Dreissenidae</taxon>
        <taxon>Dreissena</taxon>
    </lineage>
</organism>
<evidence type="ECO:0000256" key="1">
    <source>
        <dbReference type="SAM" id="Coils"/>
    </source>
</evidence>
<gene>
    <name evidence="2" type="ORF">DPMN_140806</name>
</gene>
<dbReference type="AlphaFoldDB" id="A0A9D4JH04"/>
<name>A0A9D4JH04_DREPO</name>
<evidence type="ECO:0000313" key="3">
    <source>
        <dbReference type="Proteomes" id="UP000828390"/>
    </source>
</evidence>
<feature type="coiled-coil region" evidence="1">
    <location>
        <begin position="23"/>
        <end position="64"/>
    </location>
</feature>
<dbReference type="EMBL" id="JAIWYP010000006">
    <property type="protein sequence ID" value="KAH3812376.1"/>
    <property type="molecule type" value="Genomic_DNA"/>
</dbReference>
<proteinExistence type="predicted"/>
<dbReference type="Proteomes" id="UP000828390">
    <property type="component" value="Unassembled WGS sequence"/>
</dbReference>